<dbReference type="GO" id="GO:0019284">
    <property type="term" value="P:L-methionine salvage from S-adenosylmethionine"/>
    <property type="evidence" value="ECO:0007669"/>
    <property type="project" value="InterPro"/>
</dbReference>
<keyword evidence="4 9" id="KW-0479">Metal-binding</keyword>
<keyword evidence="8 9" id="KW-0486">Methionine biosynthesis</keyword>
<dbReference type="RefSeq" id="WP_215582375.1">
    <property type="nucleotide sequence ID" value="NZ_CP073754.1"/>
</dbReference>
<dbReference type="Proteomes" id="UP000676649">
    <property type="component" value="Chromosome"/>
</dbReference>
<comment type="similarity">
    <text evidence="9">Belongs to the acireductone dioxygenase (ARD) family.</text>
</comment>
<keyword evidence="6 9" id="KW-0560">Oxidoreductase</keyword>
<sequence>MSALSIYPADQPQAGITTREFADISAQLAEIGVQFERWQAAYEFGADADGQTVLDAYQDSVNHLKQSYGFQSVDVISLTADHPNKDQLRQKFLAEHTHDDFEVRFFVDGKGLFFLHVADKVYAVLCEQGDLISVPANTTHWFDMGAEPNFKCIRLFTTEDGWVANFTGSTIAASFPTLDAYLADL</sequence>
<accession>A0A975MN77</accession>
<feature type="binding site" evidence="9">
    <location>
        <position position="102"/>
    </location>
    <ligand>
        <name>Fe(2+)</name>
        <dbReference type="ChEBI" id="CHEBI:29033"/>
    </ligand>
</feature>
<dbReference type="GO" id="GO:0010308">
    <property type="term" value="F:acireductone dioxygenase (Ni2+-requiring) activity"/>
    <property type="evidence" value="ECO:0007669"/>
    <property type="project" value="UniProtKB-UniRule"/>
</dbReference>
<feature type="binding site" evidence="9">
    <location>
        <position position="98"/>
    </location>
    <ligand>
        <name>Ni(2+)</name>
        <dbReference type="ChEBI" id="CHEBI:49786"/>
    </ligand>
</feature>
<dbReference type="GO" id="GO:0010309">
    <property type="term" value="F:acireductone dioxygenase [iron(II)-requiring] activity"/>
    <property type="evidence" value="ECO:0007669"/>
    <property type="project" value="UniProtKB-UniRule"/>
</dbReference>
<dbReference type="CDD" id="cd02232">
    <property type="entry name" value="cupin_ARD"/>
    <property type="match status" value="1"/>
</dbReference>
<keyword evidence="2 9" id="KW-0533">Nickel</keyword>
<dbReference type="InterPro" id="IPR023956">
    <property type="entry name" value="ARD_bac"/>
</dbReference>
<reference evidence="10" key="1">
    <citation type="submission" date="2021-04" db="EMBL/GenBank/DDBJ databases">
        <title>Draft genome sequence data of methanotrophic Methylovulum sp. strain S1L and Methylomonas sp. strain S2AM isolated from boreal lake water columns.</title>
        <authorList>
            <person name="Rissanen A.J."/>
            <person name="Mangayil R."/>
            <person name="Svenning M.M."/>
            <person name="Khanongnuch R."/>
        </authorList>
    </citation>
    <scope>NUCLEOTIDE SEQUENCE</scope>
    <source>
        <strain evidence="10">S2AM</strain>
    </source>
</reference>
<dbReference type="GO" id="GO:0016151">
    <property type="term" value="F:nickel cation binding"/>
    <property type="evidence" value="ECO:0007669"/>
    <property type="project" value="UniProtKB-UniRule"/>
</dbReference>
<keyword evidence="5 9" id="KW-0223">Dioxygenase</keyword>
<comment type="subunit">
    <text evidence="9">Monomer.</text>
</comment>
<dbReference type="PANTHER" id="PTHR23418">
    <property type="entry name" value="ACIREDUCTONE DIOXYGENASE"/>
    <property type="match status" value="1"/>
</dbReference>
<feature type="binding site" evidence="9">
    <location>
        <position position="140"/>
    </location>
    <ligand>
        <name>Ni(2+)</name>
        <dbReference type="ChEBI" id="CHEBI:49786"/>
    </ligand>
</feature>
<evidence type="ECO:0000256" key="8">
    <source>
        <dbReference type="ARBA" id="ARBA00023167"/>
    </source>
</evidence>
<comment type="caution">
    <text evidence="9">Lacks conserved residue(s) required for the propagation of feature annotation.</text>
</comment>
<evidence type="ECO:0000256" key="9">
    <source>
        <dbReference type="HAMAP-Rule" id="MF_01682"/>
    </source>
</evidence>
<keyword evidence="11" id="KW-1185">Reference proteome</keyword>
<evidence type="ECO:0000256" key="5">
    <source>
        <dbReference type="ARBA" id="ARBA00022964"/>
    </source>
</evidence>
<dbReference type="Pfam" id="PF03079">
    <property type="entry name" value="ARD"/>
    <property type="match status" value="1"/>
</dbReference>
<dbReference type="InterPro" id="IPR011051">
    <property type="entry name" value="RmlC_Cupin_sf"/>
</dbReference>
<dbReference type="EMBL" id="CP073754">
    <property type="protein sequence ID" value="QWF70885.1"/>
    <property type="molecule type" value="Genomic_DNA"/>
</dbReference>
<feature type="site" description="Important to generate the dianion" evidence="9">
    <location>
        <position position="104"/>
    </location>
</feature>
<evidence type="ECO:0000256" key="1">
    <source>
        <dbReference type="ARBA" id="ARBA00000428"/>
    </source>
</evidence>
<feature type="binding site" evidence="9">
    <location>
        <position position="140"/>
    </location>
    <ligand>
        <name>Fe(2+)</name>
        <dbReference type="ChEBI" id="CHEBI:29033"/>
    </ligand>
</feature>
<evidence type="ECO:0000313" key="10">
    <source>
        <dbReference type="EMBL" id="QWF70885.1"/>
    </source>
</evidence>
<keyword evidence="7 9" id="KW-0408">Iron</keyword>
<comment type="pathway">
    <text evidence="9">Amino-acid biosynthesis; L-methionine biosynthesis via salvage pathway; L-methionine from S-methyl-5-thio-alpha-D-ribose 1-phosphate: step 5/6.</text>
</comment>
<dbReference type="PANTHER" id="PTHR23418:SF0">
    <property type="entry name" value="ACIREDUCTONE DIOXYGENASE"/>
    <property type="match status" value="1"/>
</dbReference>
<name>A0A975MN77_9GAMM</name>
<dbReference type="InterPro" id="IPR004313">
    <property type="entry name" value="ARD"/>
</dbReference>
<evidence type="ECO:0000256" key="2">
    <source>
        <dbReference type="ARBA" id="ARBA00022596"/>
    </source>
</evidence>
<evidence type="ECO:0000256" key="7">
    <source>
        <dbReference type="ARBA" id="ARBA00023004"/>
    </source>
</evidence>
<evidence type="ECO:0000256" key="4">
    <source>
        <dbReference type="ARBA" id="ARBA00022723"/>
    </source>
</evidence>
<keyword evidence="3 9" id="KW-0028">Amino-acid biosynthesis</keyword>
<dbReference type="GO" id="GO:0019509">
    <property type="term" value="P:L-methionine salvage from methylthioadenosine"/>
    <property type="evidence" value="ECO:0007669"/>
    <property type="project" value="UniProtKB-UniRule"/>
</dbReference>
<comment type="cofactor">
    <cofactor evidence="9">
        <name>Ni(2+)</name>
        <dbReference type="ChEBI" id="CHEBI:49786"/>
    </cofactor>
    <text evidence="9">Binds 1 nickel ion per monomer.</text>
</comment>
<comment type="cofactor">
    <cofactor evidence="9">
        <name>Fe(2+)</name>
        <dbReference type="ChEBI" id="CHEBI:29033"/>
    </cofactor>
    <text evidence="9">Binds 1 Fe(2+) cation per monomer.</text>
</comment>
<dbReference type="KEGG" id="mpad:KEF85_16510"/>
<evidence type="ECO:0000256" key="3">
    <source>
        <dbReference type="ARBA" id="ARBA00022605"/>
    </source>
</evidence>
<dbReference type="EC" id="1.13.11.54" evidence="9"/>
<organism evidence="10 11">
    <name type="scientific">Methylomonas paludis</name>
    <dbReference type="NCBI Taxonomy" id="1173101"/>
    <lineage>
        <taxon>Bacteria</taxon>
        <taxon>Pseudomonadati</taxon>
        <taxon>Pseudomonadota</taxon>
        <taxon>Gammaproteobacteria</taxon>
        <taxon>Methylococcales</taxon>
        <taxon>Methylococcaceae</taxon>
        <taxon>Methylomonas</taxon>
    </lineage>
</organism>
<feature type="binding site" evidence="9">
    <location>
        <position position="102"/>
    </location>
    <ligand>
        <name>Ni(2+)</name>
        <dbReference type="ChEBI" id="CHEBI:49786"/>
    </ligand>
</feature>
<dbReference type="HAMAP" id="MF_01682">
    <property type="entry name" value="Salvage_MtnD"/>
    <property type="match status" value="1"/>
</dbReference>
<dbReference type="SUPFAM" id="SSF51182">
    <property type="entry name" value="RmlC-like cupins"/>
    <property type="match status" value="1"/>
</dbReference>
<dbReference type="EC" id="1.13.11.53" evidence="9"/>
<dbReference type="InterPro" id="IPR014710">
    <property type="entry name" value="RmlC-like_jellyroll"/>
</dbReference>
<evidence type="ECO:0000256" key="6">
    <source>
        <dbReference type="ARBA" id="ARBA00023002"/>
    </source>
</evidence>
<protein>
    <recommendedName>
        <fullName evidence="9">Acireductone dioxygenase</fullName>
    </recommendedName>
    <alternativeName>
        <fullName evidence="9">1,2-dihydroxy-3-keto-5-methylthiopentene dioxygenase</fullName>
        <shortName evidence="9">DHK-MTPene dioxygenase</shortName>
    </alternativeName>
    <alternativeName>
        <fullName evidence="9">Acireductone dioxygenase (Fe(2+)-requiring)</fullName>
        <shortName evidence="9">ARD'</shortName>
        <shortName evidence="9">Fe-ARD</shortName>
        <ecNumber evidence="9">1.13.11.54</ecNumber>
    </alternativeName>
    <alternativeName>
        <fullName evidence="9">Acireductone dioxygenase (Ni(2+)-requiring)</fullName>
        <shortName evidence="9">ARD</shortName>
        <shortName evidence="9">Ni-ARD</shortName>
        <ecNumber evidence="9">1.13.11.53</ecNumber>
    </alternativeName>
</protein>
<comment type="function">
    <text evidence="9">Catalyzes 2 different reactions between oxygene and the acireductone 1,2-dihydroxy-3-keto-5-methylthiopentene (DHK-MTPene) depending upon the metal bound in the active site. Fe-containing acireductone dioxygenase (Fe-ARD) produces formate and 2-keto-4-methylthiobutyrate (KMTB), the alpha-ketoacid precursor of methionine in the methionine recycle pathway. Ni-containing acireductone dioxygenase (Ni-ARD) produces methylthiopropionate, carbon monoxide and formate, and does not lie on the methionine recycle pathway.</text>
</comment>
<feature type="binding site" evidence="9">
    <location>
        <position position="96"/>
    </location>
    <ligand>
        <name>Fe(2+)</name>
        <dbReference type="ChEBI" id="CHEBI:29033"/>
    </ligand>
</feature>
<dbReference type="GO" id="GO:0005506">
    <property type="term" value="F:iron ion binding"/>
    <property type="evidence" value="ECO:0007669"/>
    <property type="project" value="UniProtKB-UniRule"/>
</dbReference>
<dbReference type="Gene3D" id="2.60.120.10">
    <property type="entry name" value="Jelly Rolls"/>
    <property type="match status" value="1"/>
</dbReference>
<comment type="catalytic activity">
    <reaction evidence="9">
        <text>1,2-dihydroxy-5-(methylsulfanyl)pent-1-en-3-one + O2 = 3-(methylsulfanyl)propanoate + CO + formate + 2 H(+)</text>
        <dbReference type="Rhea" id="RHEA:14161"/>
        <dbReference type="ChEBI" id="CHEBI:15378"/>
        <dbReference type="ChEBI" id="CHEBI:15379"/>
        <dbReference type="ChEBI" id="CHEBI:15740"/>
        <dbReference type="ChEBI" id="CHEBI:17245"/>
        <dbReference type="ChEBI" id="CHEBI:49016"/>
        <dbReference type="ChEBI" id="CHEBI:49252"/>
        <dbReference type="EC" id="1.13.11.53"/>
    </reaction>
</comment>
<gene>
    <name evidence="9" type="primary">mtnD</name>
    <name evidence="10" type="ORF">KEF85_16510</name>
</gene>
<feature type="site" description="May play a role in metal incorporation in vivo" evidence="9">
    <location>
        <position position="95"/>
    </location>
</feature>
<feature type="binding site" evidence="9">
    <location>
        <position position="98"/>
    </location>
    <ligand>
        <name>Fe(2+)</name>
        <dbReference type="ChEBI" id="CHEBI:29033"/>
    </ligand>
</feature>
<dbReference type="AlphaFoldDB" id="A0A975MN77"/>
<comment type="catalytic activity">
    <reaction evidence="1 9">
        <text>1,2-dihydroxy-5-(methylsulfanyl)pent-1-en-3-one + O2 = 4-methylsulfanyl-2-oxobutanoate + formate + 2 H(+)</text>
        <dbReference type="Rhea" id="RHEA:24504"/>
        <dbReference type="ChEBI" id="CHEBI:15378"/>
        <dbReference type="ChEBI" id="CHEBI:15379"/>
        <dbReference type="ChEBI" id="CHEBI:15740"/>
        <dbReference type="ChEBI" id="CHEBI:16723"/>
        <dbReference type="ChEBI" id="CHEBI:49252"/>
        <dbReference type="EC" id="1.13.11.54"/>
    </reaction>
</comment>
<proteinExistence type="inferred from homology"/>
<evidence type="ECO:0000313" key="11">
    <source>
        <dbReference type="Proteomes" id="UP000676649"/>
    </source>
</evidence>
<feature type="binding site" evidence="9">
    <location>
        <position position="96"/>
    </location>
    <ligand>
        <name>Ni(2+)</name>
        <dbReference type="ChEBI" id="CHEBI:49786"/>
    </ligand>
</feature>